<sequence>MISRFIIPCIAAIFIAATAMAKETITVGITPTGVPFTFVDAATQKPTGAMVDLATAIAADIGADVQFQINAFPALIPALTTGKINLISASMFVTAKRQEIIDFSIPVYAYGEAMFVAAGDSNDYTIDQLKGQDVGAQIGSTYADALQALGVFGQVKLYDSIADMMRDVVLGRIKAGFGDRPIVAYQISRNPKLGVRLVGGYRPLNEGKVALAVAKNNSQLLNEVNTSIAKFEKNGELAKILSKYGL</sequence>
<dbReference type="SUPFAM" id="SSF53850">
    <property type="entry name" value="Periplasmic binding protein-like II"/>
    <property type="match status" value="1"/>
</dbReference>
<evidence type="ECO:0000259" key="3">
    <source>
        <dbReference type="SMART" id="SM00062"/>
    </source>
</evidence>
<dbReference type="EMBL" id="QGGH01000013">
    <property type="protein sequence ID" value="PWJ88037.1"/>
    <property type="molecule type" value="Genomic_DNA"/>
</dbReference>
<feature type="domain" description="Solute-binding protein family 3/N-terminal" evidence="3">
    <location>
        <begin position="24"/>
        <end position="246"/>
    </location>
</feature>
<evidence type="ECO:0000256" key="1">
    <source>
        <dbReference type="ARBA" id="ARBA00022729"/>
    </source>
</evidence>
<evidence type="ECO:0000313" key="5">
    <source>
        <dbReference type="Proteomes" id="UP000245631"/>
    </source>
</evidence>
<proteinExistence type="predicted"/>
<dbReference type="Pfam" id="PF00497">
    <property type="entry name" value="SBP_bac_3"/>
    <property type="match status" value="1"/>
</dbReference>
<comment type="caution">
    <text evidence="4">The sequence shown here is derived from an EMBL/GenBank/DDBJ whole genome shotgun (WGS) entry which is preliminary data.</text>
</comment>
<dbReference type="RefSeq" id="WP_245951917.1">
    <property type="nucleotide sequence ID" value="NZ_QGGH01000013.1"/>
</dbReference>
<dbReference type="PANTHER" id="PTHR35936">
    <property type="entry name" value="MEMBRANE-BOUND LYTIC MUREIN TRANSGLYCOSYLASE F"/>
    <property type="match status" value="1"/>
</dbReference>
<evidence type="ECO:0000256" key="2">
    <source>
        <dbReference type="SAM" id="SignalP"/>
    </source>
</evidence>
<protein>
    <submittedName>
        <fullName evidence="4">Amino acid ABC transporter substrate-binding protein (PAAT family)</fullName>
    </submittedName>
</protein>
<feature type="signal peptide" evidence="2">
    <location>
        <begin position="1"/>
        <end position="21"/>
    </location>
</feature>
<dbReference type="PANTHER" id="PTHR35936:SF17">
    <property type="entry name" value="ARGININE-BINDING EXTRACELLULAR PROTEIN ARTP"/>
    <property type="match status" value="1"/>
</dbReference>
<dbReference type="Gene3D" id="3.40.190.10">
    <property type="entry name" value="Periplasmic binding protein-like II"/>
    <property type="match status" value="2"/>
</dbReference>
<dbReference type="InterPro" id="IPR001638">
    <property type="entry name" value="Solute-binding_3/MltF_N"/>
</dbReference>
<dbReference type="CDD" id="cd13530">
    <property type="entry name" value="PBP2_peptides_like"/>
    <property type="match status" value="1"/>
</dbReference>
<accession>A0A8E3B362</accession>
<reference evidence="4 5" key="1">
    <citation type="submission" date="2018-05" db="EMBL/GenBank/DDBJ databases">
        <title>Genomic Encyclopedia of Type Strains, Phase IV (KMG-IV): sequencing the most valuable type-strain genomes for metagenomic binning, comparative biology and taxonomic classification.</title>
        <authorList>
            <person name="Goeker M."/>
        </authorList>
    </citation>
    <scope>NUCLEOTIDE SEQUENCE [LARGE SCALE GENOMIC DNA]</scope>
    <source>
        <strain evidence="4 5">DSM 2626</strain>
    </source>
</reference>
<dbReference type="SMART" id="SM00062">
    <property type="entry name" value="PBPb"/>
    <property type="match status" value="1"/>
</dbReference>
<gene>
    <name evidence="4" type="ORF">C8D77_113126</name>
</gene>
<feature type="chain" id="PRO_5034723642" evidence="2">
    <location>
        <begin position="22"/>
        <end position="246"/>
    </location>
</feature>
<organism evidence="4 5">
    <name type="scientific">Rhizobium loti</name>
    <name type="common">Mesorhizobium loti</name>
    <dbReference type="NCBI Taxonomy" id="381"/>
    <lineage>
        <taxon>Bacteria</taxon>
        <taxon>Pseudomonadati</taxon>
        <taxon>Pseudomonadota</taxon>
        <taxon>Alphaproteobacteria</taxon>
        <taxon>Hyphomicrobiales</taxon>
        <taxon>Phyllobacteriaceae</taxon>
        <taxon>Mesorhizobium</taxon>
    </lineage>
</organism>
<keyword evidence="1 2" id="KW-0732">Signal</keyword>
<dbReference type="Proteomes" id="UP000245631">
    <property type="component" value="Unassembled WGS sequence"/>
</dbReference>
<evidence type="ECO:0000313" key="4">
    <source>
        <dbReference type="EMBL" id="PWJ88037.1"/>
    </source>
</evidence>
<name>A0A8E3B362_RHILI</name>
<dbReference type="AlphaFoldDB" id="A0A8E3B362"/>
<dbReference type="GeneID" id="61055239"/>